<feature type="region of interest" description="Disordered" evidence="6">
    <location>
        <begin position="162"/>
        <end position="196"/>
    </location>
</feature>
<evidence type="ECO:0000256" key="3">
    <source>
        <dbReference type="ARBA" id="ARBA00022748"/>
    </source>
</evidence>
<evidence type="ECO:0000256" key="1">
    <source>
        <dbReference type="ARBA" id="ARBA00004141"/>
    </source>
</evidence>
<feature type="transmembrane region" description="Helical" evidence="7">
    <location>
        <begin position="241"/>
        <end position="265"/>
    </location>
</feature>
<sequence length="716" mass="79294">MRLHLVRLTLLALILLPATLFGQVLQPAKWTTEVSKTKVKSGDIIELIFKAKIDDKWYMYANDFDPDCGPLLTELSFSDAKNFEVVGKTIAVNPSPKHDEVFDCDVKVFKKTAEFRQKVRVLGGTLKIAGSIQGQVCTEVDGKCIPFEEEFSFDNIEVTGAPAQQSPTKQQSNNLKDEKPAAQDQSSSNNKNNSTNADTLKTAAAATMQAPSATSVKSENKGPILDPTILQGEAEQQDSSIAGYMVLAFLLGLTSLITPCVFPMIPMTVTFFLKDNQSKKEGIRNAIIFGVSIIVIYTIAGTLFALLFGAEGLNALATHWLPNLFVFFMFIVFALSFLGLFEINAPYKLVNKADRAAEKGGLVGVFFMSATLVLVSFSCTIPIVGNVLVLSAGGEVIKPVLGMLAYSAAFAIPFTLFAIFPEWMKSMPKSGGWLNSVKVTLGLLELALALKFLSIVDQTYHWGILDRDVNIAIWIVIFSLLGLYFLGKIRTSSDTVTDKVSVPKLMLAIVTFSFVVYLIPGLCGAPLKALAGYLPPMYTHDFNLLEASKDDKANQSCEEPKYGEFLHLPHGINGYFDYDQALACARQQNKPLFIDFTGHGCTNCREMEAIVWSDPEVLKRLKEDYVVVALYVDDKTELPEQEWYTSRHDNRVKKTIGKQNADLQITNLNNNAQPFYVLVGKDERVLAWPKAYDRSIENFKNFLDSGKKTYNQLYAN</sequence>
<dbReference type="InterPro" id="IPR036249">
    <property type="entry name" value="Thioredoxin-like_sf"/>
</dbReference>
<feature type="transmembrane region" description="Helical" evidence="7">
    <location>
        <begin position="400"/>
        <end position="420"/>
    </location>
</feature>
<feature type="domain" description="Cytochrome C biogenesis protein transmembrane" evidence="8">
    <location>
        <begin position="245"/>
        <end position="454"/>
    </location>
</feature>
<gene>
    <name evidence="10" type="ORF">KK060_13820</name>
</gene>
<evidence type="ECO:0000256" key="5">
    <source>
        <dbReference type="ARBA" id="ARBA00023136"/>
    </source>
</evidence>
<feature type="compositionally biased region" description="Polar residues" evidence="6">
    <location>
        <begin position="162"/>
        <end position="174"/>
    </location>
</feature>
<evidence type="ECO:0000313" key="11">
    <source>
        <dbReference type="Proteomes" id="UP000772618"/>
    </source>
</evidence>
<keyword evidence="2 7" id="KW-0812">Transmembrane</keyword>
<feature type="transmembrane region" description="Helical" evidence="7">
    <location>
        <begin position="320"/>
        <end position="341"/>
    </location>
</feature>
<feature type="compositionally biased region" description="Low complexity" evidence="6">
    <location>
        <begin position="186"/>
        <end position="196"/>
    </location>
</feature>
<dbReference type="Pfam" id="PF11412">
    <property type="entry name" value="DsbD_N"/>
    <property type="match status" value="1"/>
</dbReference>
<dbReference type="PANTHER" id="PTHR32234:SF0">
    <property type="entry name" value="THIOL:DISULFIDE INTERCHANGE PROTEIN DSBD"/>
    <property type="match status" value="1"/>
</dbReference>
<organism evidence="10 11">
    <name type="scientific">Chryseosolibacter indicus</name>
    <dbReference type="NCBI Taxonomy" id="2782351"/>
    <lineage>
        <taxon>Bacteria</taxon>
        <taxon>Pseudomonadati</taxon>
        <taxon>Bacteroidota</taxon>
        <taxon>Cytophagia</taxon>
        <taxon>Cytophagales</taxon>
        <taxon>Chryseotaleaceae</taxon>
        <taxon>Chryseosolibacter</taxon>
    </lineage>
</organism>
<comment type="subcellular location">
    <subcellularLocation>
        <location evidence="1">Membrane</location>
        <topology evidence="1">Multi-pass membrane protein</topology>
    </subcellularLocation>
</comment>
<dbReference type="Pfam" id="PF13899">
    <property type="entry name" value="Thioredoxin_7"/>
    <property type="match status" value="1"/>
</dbReference>
<feature type="transmembrane region" description="Helical" evidence="7">
    <location>
        <begin position="362"/>
        <end position="388"/>
    </location>
</feature>
<protein>
    <submittedName>
        <fullName evidence="10">Thioredoxin family protein</fullName>
    </submittedName>
</protein>
<dbReference type="SUPFAM" id="SSF52833">
    <property type="entry name" value="Thioredoxin-like"/>
    <property type="match status" value="1"/>
</dbReference>
<evidence type="ECO:0000313" key="10">
    <source>
        <dbReference type="EMBL" id="MBT1704368.1"/>
    </source>
</evidence>
<name>A0ABS5VSF5_9BACT</name>
<feature type="transmembrane region" description="Helical" evidence="7">
    <location>
        <begin position="432"/>
        <end position="449"/>
    </location>
</feature>
<dbReference type="Pfam" id="PF02683">
    <property type="entry name" value="DsbD_TM"/>
    <property type="match status" value="1"/>
</dbReference>
<evidence type="ECO:0000256" key="4">
    <source>
        <dbReference type="ARBA" id="ARBA00022989"/>
    </source>
</evidence>
<dbReference type="Proteomes" id="UP000772618">
    <property type="component" value="Unassembled WGS sequence"/>
</dbReference>
<comment type="caution">
    <text evidence="10">The sequence shown here is derived from an EMBL/GenBank/DDBJ whole genome shotgun (WGS) entry which is preliminary data.</text>
</comment>
<feature type="domain" description="Thiol:disulfide interchange protein DsbD N-terminal" evidence="9">
    <location>
        <begin position="36"/>
        <end position="152"/>
    </location>
</feature>
<dbReference type="RefSeq" id="WP_254154324.1">
    <property type="nucleotide sequence ID" value="NZ_JAHESD010000030.1"/>
</dbReference>
<keyword evidence="3" id="KW-0201">Cytochrome c-type biogenesis</keyword>
<dbReference type="Gene3D" id="3.40.30.10">
    <property type="entry name" value="Glutaredoxin"/>
    <property type="match status" value="1"/>
</dbReference>
<evidence type="ECO:0000259" key="9">
    <source>
        <dbReference type="Pfam" id="PF11412"/>
    </source>
</evidence>
<accession>A0ABS5VSF5</accession>
<feature type="transmembrane region" description="Helical" evidence="7">
    <location>
        <begin position="286"/>
        <end position="308"/>
    </location>
</feature>
<evidence type="ECO:0000256" key="6">
    <source>
        <dbReference type="SAM" id="MobiDB-lite"/>
    </source>
</evidence>
<evidence type="ECO:0000259" key="8">
    <source>
        <dbReference type="Pfam" id="PF02683"/>
    </source>
</evidence>
<feature type="transmembrane region" description="Helical" evidence="7">
    <location>
        <begin position="469"/>
        <end position="486"/>
    </location>
</feature>
<feature type="transmembrane region" description="Helical" evidence="7">
    <location>
        <begin position="507"/>
        <end position="527"/>
    </location>
</feature>
<dbReference type="PANTHER" id="PTHR32234">
    <property type="entry name" value="THIOL:DISULFIDE INTERCHANGE PROTEIN DSBD"/>
    <property type="match status" value="1"/>
</dbReference>
<dbReference type="InterPro" id="IPR028250">
    <property type="entry name" value="DsbDN"/>
</dbReference>
<keyword evidence="4 7" id="KW-1133">Transmembrane helix</keyword>
<evidence type="ECO:0000256" key="2">
    <source>
        <dbReference type="ARBA" id="ARBA00022692"/>
    </source>
</evidence>
<reference evidence="10 11" key="1">
    <citation type="submission" date="2021-05" db="EMBL/GenBank/DDBJ databases">
        <title>A Polyphasic approach of four new species of the genus Ohtaekwangia: Ohtaekwangia histidinii sp. nov., Ohtaekwangia cretensis sp. nov., Ohtaekwangia indiensis sp. nov., Ohtaekwangia reichenbachii sp. nov. from diverse environment.</title>
        <authorList>
            <person name="Octaviana S."/>
        </authorList>
    </citation>
    <scope>NUCLEOTIDE SEQUENCE [LARGE SCALE GENOMIC DNA]</scope>
    <source>
        <strain evidence="10 11">PWU20</strain>
    </source>
</reference>
<dbReference type="EMBL" id="JAHESD010000030">
    <property type="protein sequence ID" value="MBT1704368.1"/>
    <property type="molecule type" value="Genomic_DNA"/>
</dbReference>
<keyword evidence="5 7" id="KW-0472">Membrane</keyword>
<proteinExistence type="predicted"/>
<evidence type="ECO:0000256" key="7">
    <source>
        <dbReference type="SAM" id="Phobius"/>
    </source>
</evidence>
<keyword evidence="11" id="KW-1185">Reference proteome</keyword>
<dbReference type="InterPro" id="IPR003834">
    <property type="entry name" value="Cyt_c_assmbl_TM_dom"/>
</dbReference>